<accession>H2Y2T9</accession>
<dbReference type="AlphaFoldDB" id="H2Y2T9"/>
<keyword evidence="3" id="KW-1185">Reference proteome</keyword>
<feature type="region of interest" description="Disordered" evidence="1">
    <location>
        <begin position="36"/>
        <end position="55"/>
    </location>
</feature>
<dbReference type="Proteomes" id="UP000008144">
    <property type="component" value="Chromosome 14"/>
</dbReference>
<proteinExistence type="predicted"/>
<reference evidence="2" key="3">
    <citation type="submission" date="2025-08" db="UniProtKB">
        <authorList>
            <consortium name="Ensembl"/>
        </authorList>
    </citation>
    <scope>IDENTIFICATION</scope>
</reference>
<name>H2Y2T9_CIOIN</name>
<reference evidence="2" key="4">
    <citation type="submission" date="2025-09" db="UniProtKB">
        <authorList>
            <consortium name="Ensembl"/>
        </authorList>
    </citation>
    <scope>IDENTIFICATION</scope>
</reference>
<dbReference type="EMBL" id="EAAA01001289">
    <property type="status" value="NOT_ANNOTATED_CDS"/>
    <property type="molecule type" value="Genomic_DNA"/>
</dbReference>
<evidence type="ECO:0000256" key="1">
    <source>
        <dbReference type="SAM" id="MobiDB-lite"/>
    </source>
</evidence>
<dbReference type="Ensembl" id="ENSCINT00000030381.1">
    <property type="protein sequence ID" value="ENSCINP00000036224.1"/>
    <property type="gene ID" value="ENSCING00000023758.1"/>
</dbReference>
<evidence type="ECO:0000313" key="3">
    <source>
        <dbReference type="Proteomes" id="UP000008144"/>
    </source>
</evidence>
<reference evidence="2" key="2">
    <citation type="journal article" date="2008" name="Genome Biol.">
        <title>Improved genome assembly and evidence-based global gene model set for the chordate Ciona intestinalis: new insight into intron and operon populations.</title>
        <authorList>
            <person name="Satou Y."/>
            <person name="Mineta K."/>
            <person name="Ogasawara M."/>
            <person name="Sasakura Y."/>
            <person name="Shoguchi E."/>
            <person name="Ueno K."/>
            <person name="Yamada L."/>
            <person name="Matsumoto J."/>
            <person name="Wasserscheid J."/>
            <person name="Dewar K."/>
            <person name="Wiley G.B."/>
            <person name="Macmil S.L."/>
            <person name="Roe B.A."/>
            <person name="Zeller R.W."/>
            <person name="Hastings K.E."/>
            <person name="Lemaire P."/>
            <person name="Lindquist E."/>
            <person name="Endo T."/>
            <person name="Hotta K."/>
            <person name="Inaba K."/>
        </authorList>
    </citation>
    <scope>NUCLEOTIDE SEQUENCE [LARGE SCALE GENOMIC DNA]</scope>
    <source>
        <strain evidence="2">wild type</strain>
    </source>
</reference>
<sequence>MGFRDNGAKINKTTIHKAETTMSTGTKDFKLLKSMKAEHGNRTVNNWVQKPTESQ</sequence>
<protein>
    <submittedName>
        <fullName evidence="2">Uncharacterized protein</fullName>
    </submittedName>
</protein>
<organism evidence="2 3">
    <name type="scientific">Ciona intestinalis</name>
    <name type="common">Transparent sea squirt</name>
    <name type="synonym">Ascidia intestinalis</name>
    <dbReference type="NCBI Taxonomy" id="7719"/>
    <lineage>
        <taxon>Eukaryota</taxon>
        <taxon>Metazoa</taxon>
        <taxon>Chordata</taxon>
        <taxon>Tunicata</taxon>
        <taxon>Ascidiacea</taxon>
        <taxon>Phlebobranchia</taxon>
        <taxon>Cionidae</taxon>
        <taxon>Ciona</taxon>
    </lineage>
</organism>
<dbReference type="HOGENOM" id="CLU_3031628_0_0_1"/>
<feature type="region of interest" description="Disordered" evidence="1">
    <location>
        <begin position="1"/>
        <end position="21"/>
    </location>
</feature>
<evidence type="ECO:0000313" key="2">
    <source>
        <dbReference type="Ensembl" id="ENSCINP00000036224.1"/>
    </source>
</evidence>
<dbReference type="InParanoid" id="H2Y2T9"/>
<feature type="compositionally biased region" description="Polar residues" evidence="1">
    <location>
        <begin position="42"/>
        <end position="55"/>
    </location>
</feature>
<reference evidence="3" key="1">
    <citation type="journal article" date="2002" name="Science">
        <title>The draft genome of Ciona intestinalis: insights into chordate and vertebrate origins.</title>
        <authorList>
            <person name="Dehal P."/>
            <person name="Satou Y."/>
            <person name="Campbell R.K."/>
            <person name="Chapman J."/>
            <person name="Degnan B."/>
            <person name="De Tomaso A."/>
            <person name="Davidson B."/>
            <person name="Di Gregorio A."/>
            <person name="Gelpke M."/>
            <person name="Goodstein D.M."/>
            <person name="Harafuji N."/>
            <person name="Hastings K.E."/>
            <person name="Ho I."/>
            <person name="Hotta K."/>
            <person name="Huang W."/>
            <person name="Kawashima T."/>
            <person name="Lemaire P."/>
            <person name="Martinez D."/>
            <person name="Meinertzhagen I.A."/>
            <person name="Necula S."/>
            <person name="Nonaka M."/>
            <person name="Putnam N."/>
            <person name="Rash S."/>
            <person name="Saiga H."/>
            <person name="Satake M."/>
            <person name="Terry A."/>
            <person name="Yamada L."/>
            <person name="Wang H.G."/>
            <person name="Awazu S."/>
            <person name="Azumi K."/>
            <person name="Boore J."/>
            <person name="Branno M."/>
            <person name="Chin-Bow S."/>
            <person name="DeSantis R."/>
            <person name="Doyle S."/>
            <person name="Francino P."/>
            <person name="Keys D.N."/>
            <person name="Haga S."/>
            <person name="Hayashi H."/>
            <person name="Hino K."/>
            <person name="Imai K.S."/>
            <person name="Inaba K."/>
            <person name="Kano S."/>
            <person name="Kobayashi K."/>
            <person name="Kobayashi M."/>
            <person name="Lee B.I."/>
            <person name="Makabe K.W."/>
            <person name="Manohar C."/>
            <person name="Matassi G."/>
            <person name="Medina M."/>
            <person name="Mochizuki Y."/>
            <person name="Mount S."/>
            <person name="Morishita T."/>
            <person name="Miura S."/>
            <person name="Nakayama A."/>
            <person name="Nishizaka S."/>
            <person name="Nomoto H."/>
            <person name="Ohta F."/>
            <person name="Oishi K."/>
            <person name="Rigoutsos I."/>
            <person name="Sano M."/>
            <person name="Sasaki A."/>
            <person name="Sasakura Y."/>
            <person name="Shoguchi E."/>
            <person name="Shin-i T."/>
            <person name="Spagnuolo A."/>
            <person name="Stainier D."/>
            <person name="Suzuki M.M."/>
            <person name="Tassy O."/>
            <person name="Takatori N."/>
            <person name="Tokuoka M."/>
            <person name="Yagi K."/>
            <person name="Yoshizaki F."/>
            <person name="Wada S."/>
            <person name="Zhang C."/>
            <person name="Hyatt P.D."/>
            <person name="Larimer F."/>
            <person name="Detter C."/>
            <person name="Doggett N."/>
            <person name="Glavina T."/>
            <person name="Hawkins T."/>
            <person name="Richardson P."/>
            <person name="Lucas S."/>
            <person name="Kohara Y."/>
            <person name="Levine M."/>
            <person name="Satoh N."/>
            <person name="Rokhsar D.S."/>
        </authorList>
    </citation>
    <scope>NUCLEOTIDE SEQUENCE [LARGE SCALE GENOMIC DNA]</scope>
</reference>